<keyword evidence="2" id="KW-1185">Reference proteome</keyword>
<organism evidence="1 2">
    <name type="scientific">Keratinibaculum paraultunense</name>
    <dbReference type="NCBI Taxonomy" id="1278232"/>
    <lineage>
        <taxon>Bacteria</taxon>
        <taxon>Bacillati</taxon>
        <taxon>Bacillota</taxon>
        <taxon>Tissierellia</taxon>
        <taxon>Tissierellales</taxon>
        <taxon>Tepidimicrobiaceae</taxon>
        <taxon>Keratinibaculum</taxon>
    </lineage>
</organism>
<dbReference type="PANTHER" id="PTHR42866">
    <property type="entry name" value="3-DEOXY-MANNO-OCTULOSONATE CYTIDYLYLTRANSFERASE"/>
    <property type="match status" value="1"/>
</dbReference>
<gene>
    <name evidence="1" type="ORF">EDD65_10847</name>
</gene>
<name>A0A4R3KTM2_9FIRM</name>
<protein>
    <submittedName>
        <fullName evidence="1">Spore coat polysaccharide biosynthesis protein SpsF</fullName>
    </submittedName>
</protein>
<dbReference type="AlphaFoldDB" id="A0A4R3KTM2"/>
<dbReference type="SUPFAM" id="SSF53448">
    <property type="entry name" value="Nucleotide-diphospho-sugar transferases"/>
    <property type="match status" value="1"/>
</dbReference>
<dbReference type="GO" id="GO:0005829">
    <property type="term" value="C:cytosol"/>
    <property type="evidence" value="ECO:0007669"/>
    <property type="project" value="TreeGrafter"/>
</dbReference>
<evidence type="ECO:0000313" key="1">
    <source>
        <dbReference type="EMBL" id="TCS88514.1"/>
    </source>
</evidence>
<reference evidence="1 2" key="1">
    <citation type="submission" date="2019-03" db="EMBL/GenBank/DDBJ databases">
        <title>Genomic Encyclopedia of Type Strains, Phase IV (KMG-IV): sequencing the most valuable type-strain genomes for metagenomic binning, comparative biology and taxonomic classification.</title>
        <authorList>
            <person name="Goeker M."/>
        </authorList>
    </citation>
    <scope>NUCLEOTIDE SEQUENCE [LARGE SCALE GENOMIC DNA]</scope>
    <source>
        <strain evidence="1 2">DSM 26752</strain>
    </source>
</reference>
<dbReference type="RefSeq" id="WP_132028009.1">
    <property type="nucleotide sequence ID" value="NZ_CP068564.1"/>
</dbReference>
<comment type="caution">
    <text evidence="1">The sequence shown here is derived from an EMBL/GenBank/DDBJ whole genome shotgun (WGS) entry which is preliminary data.</text>
</comment>
<dbReference type="PANTHER" id="PTHR42866:SF1">
    <property type="entry name" value="SPORE COAT POLYSACCHARIDE BIOSYNTHESIS PROTEIN SPSF"/>
    <property type="match status" value="1"/>
</dbReference>
<dbReference type="InterPro" id="IPR029044">
    <property type="entry name" value="Nucleotide-diphossugar_trans"/>
</dbReference>
<dbReference type="CDD" id="cd02518">
    <property type="entry name" value="GT2_SpsF"/>
    <property type="match status" value="1"/>
</dbReference>
<evidence type="ECO:0000313" key="2">
    <source>
        <dbReference type="Proteomes" id="UP000294567"/>
    </source>
</evidence>
<dbReference type="OrthoDB" id="9815559at2"/>
<proteinExistence type="predicted"/>
<dbReference type="Pfam" id="PF02348">
    <property type="entry name" value="CTP_transf_3"/>
    <property type="match status" value="1"/>
</dbReference>
<sequence length="244" mass="28577">MTVLCIVQARTGSERLPKKVIKPILNEPMIIYILKRLRKSKYIDELVLATTIEKRDDFLVDIVKNKGYKVFRGEEDNVLKRYVDTYKKYGGDIIIRITGDCPLIDPFIVDNVVTYFMANNYDYVRLDVPETFIRGFDVEVFSSKTLLKVWGEVSSLGNSHRYKEHVTLYIYENPDKFNIGIVKGNEFYNKDYRLSVDTIEDFKLVETIFNHFQDEYIEAKEVVKFLDENPNIASINKNIKQKKA</sequence>
<dbReference type="Proteomes" id="UP000294567">
    <property type="component" value="Unassembled WGS sequence"/>
</dbReference>
<accession>A0A4R3KTM2</accession>
<dbReference type="FunFam" id="3.90.550.10:FF:000188">
    <property type="entry name" value="Polysaccharide biosynthesis protein"/>
    <property type="match status" value="1"/>
</dbReference>
<dbReference type="InterPro" id="IPR003329">
    <property type="entry name" value="Cytidylyl_trans"/>
</dbReference>
<dbReference type="EMBL" id="SMAE01000008">
    <property type="protein sequence ID" value="TCS88514.1"/>
    <property type="molecule type" value="Genomic_DNA"/>
</dbReference>
<dbReference type="Gene3D" id="3.90.550.10">
    <property type="entry name" value="Spore Coat Polysaccharide Biosynthesis Protein SpsA, Chain A"/>
    <property type="match status" value="1"/>
</dbReference>